<proteinExistence type="predicted"/>
<organism evidence="2">
    <name type="scientific">Candidatus Kentrum sp. TC</name>
    <dbReference type="NCBI Taxonomy" id="2126339"/>
    <lineage>
        <taxon>Bacteria</taxon>
        <taxon>Pseudomonadati</taxon>
        <taxon>Pseudomonadota</taxon>
        <taxon>Gammaproteobacteria</taxon>
        <taxon>Candidatus Kentrum</taxon>
    </lineage>
</organism>
<evidence type="ECO:0000313" key="2">
    <source>
        <dbReference type="EMBL" id="VFK38154.1"/>
    </source>
</evidence>
<dbReference type="AlphaFoldDB" id="A0A450Y9D9"/>
<dbReference type="EMBL" id="CAADFS010000003">
    <property type="protein sequence ID" value="VFK38154.1"/>
    <property type="molecule type" value="Genomic_DNA"/>
</dbReference>
<protein>
    <recommendedName>
        <fullName evidence="1">Type ISP restriction-modification enzyme LLaBIII C-terminal specificity domain-containing protein</fullName>
    </recommendedName>
</protein>
<evidence type="ECO:0000259" key="1">
    <source>
        <dbReference type="Pfam" id="PF18135"/>
    </source>
</evidence>
<feature type="domain" description="Type ISP restriction-modification enzyme LLaBIII C-terminal specificity" evidence="1">
    <location>
        <begin position="4"/>
        <end position="94"/>
    </location>
</feature>
<name>A0A450Y9D9_9GAMM</name>
<dbReference type="InterPro" id="IPR041635">
    <property type="entry name" value="Type_ISP_LLaBIII_C"/>
</dbReference>
<dbReference type="Pfam" id="PF18135">
    <property type="entry name" value="Type_ISP_C"/>
    <property type="match status" value="1"/>
</dbReference>
<gene>
    <name evidence="2" type="ORF">BECKTC1821D_GA0114238_100390</name>
</gene>
<sequence length="119" mass="13915">MELQHYRVEKMHHARKKENGKTVDDRTTILFYNHRITVKEISPDAYRYVVNGKAAIDWVMARQSVKTNKKSGIVNDTNHWVCETMNNPQYPLELLLRVIMASLETMKIVDNLPSIDNED</sequence>
<accession>A0A450Y9D9</accession>
<reference evidence="2" key="1">
    <citation type="submission" date="2019-02" db="EMBL/GenBank/DDBJ databases">
        <authorList>
            <person name="Gruber-Vodicka R. H."/>
            <person name="Seah K. B. B."/>
        </authorList>
    </citation>
    <scope>NUCLEOTIDE SEQUENCE</scope>
    <source>
        <strain evidence="2">BECK_BZ123</strain>
    </source>
</reference>